<dbReference type="RefSeq" id="WP_144307407.1">
    <property type="nucleotide sequence ID" value="NZ_QMIF01000024.1"/>
</dbReference>
<organism evidence="9 10">
    <name type="scientific">Oceanidesulfovibrio marinus</name>
    <dbReference type="NCBI Taxonomy" id="370038"/>
    <lineage>
        <taxon>Bacteria</taxon>
        <taxon>Pseudomonadati</taxon>
        <taxon>Thermodesulfobacteriota</taxon>
        <taxon>Desulfovibrionia</taxon>
        <taxon>Desulfovibrionales</taxon>
        <taxon>Desulfovibrionaceae</taxon>
        <taxon>Oceanidesulfovibrio</taxon>
    </lineage>
</organism>
<evidence type="ECO:0000259" key="8">
    <source>
        <dbReference type="Pfam" id="PF12704"/>
    </source>
</evidence>
<evidence type="ECO:0000313" key="10">
    <source>
        <dbReference type="Proteomes" id="UP000434052"/>
    </source>
</evidence>
<dbReference type="InterPro" id="IPR003838">
    <property type="entry name" value="ABC3_permease_C"/>
</dbReference>
<dbReference type="PANTHER" id="PTHR30287">
    <property type="entry name" value="MEMBRANE COMPONENT OF PREDICTED ABC SUPERFAMILY METABOLITE UPTAKE TRANSPORTER"/>
    <property type="match status" value="1"/>
</dbReference>
<dbReference type="InterPro" id="IPR025857">
    <property type="entry name" value="MacB_PCD"/>
</dbReference>
<keyword evidence="4 6" id="KW-1133">Transmembrane helix</keyword>
<feature type="domain" description="ABC3 transporter permease C-terminal" evidence="7">
    <location>
        <begin position="285"/>
        <end position="403"/>
    </location>
</feature>
<feature type="transmembrane region" description="Helical" evidence="6">
    <location>
        <begin position="376"/>
        <end position="401"/>
    </location>
</feature>
<dbReference type="OrthoDB" id="9775544at2"/>
<evidence type="ECO:0000313" key="9">
    <source>
        <dbReference type="EMBL" id="TVM30384.1"/>
    </source>
</evidence>
<feature type="transmembrane region" description="Helical" evidence="6">
    <location>
        <begin position="782"/>
        <end position="811"/>
    </location>
</feature>
<reference evidence="9 10" key="1">
    <citation type="submission" date="2018-06" db="EMBL/GenBank/DDBJ databases">
        <title>Complete genome of Desulfovibrio marinus P48SEP.</title>
        <authorList>
            <person name="Crispim J.S."/>
            <person name="Vidigal P.M.P."/>
            <person name="Silva L.C.F."/>
            <person name="Araujo L.C."/>
            <person name="Laguardia C.N."/>
            <person name="Dias R.S."/>
            <person name="Sousa M.P."/>
            <person name="Paula S.O."/>
            <person name="Silva C."/>
        </authorList>
    </citation>
    <scope>NUCLEOTIDE SEQUENCE [LARGE SCALE GENOMIC DNA]</scope>
    <source>
        <strain evidence="9 10">P48SEP</strain>
    </source>
</reference>
<feature type="transmembrane region" description="Helical" evidence="6">
    <location>
        <begin position="278"/>
        <end position="303"/>
    </location>
</feature>
<name>A0A6P1ZA10_9BACT</name>
<feature type="transmembrane region" description="Helical" evidence="6">
    <location>
        <begin position="823"/>
        <end position="846"/>
    </location>
</feature>
<dbReference type="InterPro" id="IPR038766">
    <property type="entry name" value="Membrane_comp_ABC_pdt"/>
</dbReference>
<evidence type="ECO:0000256" key="5">
    <source>
        <dbReference type="ARBA" id="ARBA00023136"/>
    </source>
</evidence>
<dbReference type="EMBL" id="QMIF01000024">
    <property type="protein sequence ID" value="TVM30384.1"/>
    <property type="molecule type" value="Genomic_DNA"/>
</dbReference>
<evidence type="ECO:0000259" key="7">
    <source>
        <dbReference type="Pfam" id="PF02687"/>
    </source>
</evidence>
<keyword evidence="5 6" id="KW-0472">Membrane</keyword>
<dbReference type="Proteomes" id="UP000434052">
    <property type="component" value="Unassembled WGS sequence"/>
</dbReference>
<proteinExistence type="predicted"/>
<feature type="domain" description="MacB-like periplasmic core" evidence="8">
    <location>
        <begin position="27"/>
        <end position="253"/>
    </location>
</feature>
<feature type="transmembrane region" description="Helical" evidence="6">
    <location>
        <begin position="324"/>
        <end position="356"/>
    </location>
</feature>
<keyword evidence="2" id="KW-1003">Cell membrane</keyword>
<dbReference type="Pfam" id="PF02687">
    <property type="entry name" value="FtsX"/>
    <property type="match status" value="2"/>
</dbReference>
<feature type="transmembrane region" description="Helical" evidence="6">
    <location>
        <begin position="740"/>
        <end position="761"/>
    </location>
</feature>
<feature type="transmembrane region" description="Helical" evidence="6">
    <location>
        <begin position="422"/>
        <end position="441"/>
    </location>
</feature>
<evidence type="ECO:0000256" key="2">
    <source>
        <dbReference type="ARBA" id="ARBA00022475"/>
    </source>
</evidence>
<evidence type="ECO:0000256" key="6">
    <source>
        <dbReference type="SAM" id="Phobius"/>
    </source>
</evidence>
<evidence type="ECO:0000256" key="4">
    <source>
        <dbReference type="ARBA" id="ARBA00022989"/>
    </source>
</evidence>
<comment type="subcellular location">
    <subcellularLocation>
        <location evidence="1">Cell membrane</location>
        <topology evidence="1">Multi-pass membrane protein</topology>
    </subcellularLocation>
</comment>
<comment type="caution">
    <text evidence="9">The sequence shown here is derived from an EMBL/GenBank/DDBJ whole genome shotgun (WGS) entry which is preliminary data.</text>
</comment>
<accession>A0A6P1ZA10</accession>
<feature type="transmembrane region" description="Helical" evidence="6">
    <location>
        <begin position="447"/>
        <end position="473"/>
    </location>
</feature>
<gene>
    <name evidence="9" type="ORF">DQK91_21155</name>
</gene>
<dbReference type="PANTHER" id="PTHR30287:SF1">
    <property type="entry name" value="INNER MEMBRANE PROTEIN"/>
    <property type="match status" value="1"/>
</dbReference>
<protein>
    <submittedName>
        <fullName evidence="9">ABC transporter permease</fullName>
    </submittedName>
</protein>
<feature type="domain" description="ABC3 transporter permease C-terminal" evidence="7">
    <location>
        <begin position="742"/>
        <end position="852"/>
    </location>
</feature>
<evidence type="ECO:0000256" key="3">
    <source>
        <dbReference type="ARBA" id="ARBA00022692"/>
    </source>
</evidence>
<dbReference type="GO" id="GO:0005886">
    <property type="term" value="C:plasma membrane"/>
    <property type="evidence" value="ECO:0007669"/>
    <property type="project" value="UniProtKB-SubCell"/>
</dbReference>
<feature type="transmembrane region" description="Helical" evidence="6">
    <location>
        <begin position="494"/>
        <end position="514"/>
    </location>
</feature>
<keyword evidence="3 6" id="KW-0812">Transmembrane</keyword>
<dbReference type="Pfam" id="PF12704">
    <property type="entry name" value="MacB_PCD"/>
    <property type="match status" value="1"/>
</dbReference>
<sequence length="861" mass="91284">MAFFSELKLALRFARRELRGGVRGFGIFLACLALGVGAVAAVGTVSSSVDTALSRDAKALMGGDIQIRQTHVPASDEAITAMESMGRVMRMVSMRSMARPPETQAPQGNATNGVAENAPEKRRSSLVELKAVGPNYPLFGAVTLEPALPLADVLAEKDGVYGAAVEKSLLMRLGLAVGDDLRVGQSVLRIRAEVVREPDRPSNFFGLGPRVLLSLDAIQSTGLLRPGSVVRYVYALGLEPGVSIEQAKERLQAVREPGWQVRDYKSSSPGLSRFFDNLAVYLTLVGLAALLVGGIGVANGVRASLEKKYEAIASLKCLGATRRLVVWTYLAQTMALALLGSVLGVALGVGSAYLAAPLLAQLLTVPVAITPAFKPLALALMYGLLTAMAFALWPLSAAGTISPARLFRGYGEAGPRRPSWQAAMASACCGAGLIVLTLLYAHNARLALGFAGGVLAAMAFFRIAAVVVMRVAARLPRPRKPRLRHAIANIHRPGAATPAVLFSLGLGLTILVTVSQVDSTLQRSISEQLPKDAPSYFFLDIQNAQIDTFRDIVAATRGITRMEAQPSIRGRITAINGVPVEQAQVADDVRWALRGDRGMTYAATPPKGTKIVSGQWWPADYHGKPLICLDSGLAEGFGVGPGDTITVSILGQAFTPTIACTREIEWSTLSLNHTFVFSPGVLDNAPHSWIATAYTDSKQADDALFEAVTAQLPSVVAIYVRDVLQDVDAIVRNIGMAIRLTAAVTLLAGLLVLAQTLAANLEQRYYDAVVFKVLGATRRDILVTLALEFLLLGAVTAAVAALAGCGLAWAFVNAFLMTQYAPLMGPLALILCGGVLATLALGLFGVRHALSKPAWPVLRNE</sequence>
<dbReference type="AlphaFoldDB" id="A0A6P1ZA10"/>
<evidence type="ECO:0000256" key="1">
    <source>
        <dbReference type="ARBA" id="ARBA00004651"/>
    </source>
</evidence>